<gene>
    <name evidence="1" type="ORF">F9K94_07595</name>
</gene>
<name>A0A7V8B3A0_9HYPH</name>
<protein>
    <submittedName>
        <fullName evidence="1">Uncharacterized protein</fullName>
    </submittedName>
</protein>
<evidence type="ECO:0000313" key="2">
    <source>
        <dbReference type="Proteomes" id="UP000460650"/>
    </source>
</evidence>
<proteinExistence type="predicted"/>
<dbReference type="Proteomes" id="UP000460650">
    <property type="component" value="Unassembled WGS sequence"/>
</dbReference>
<comment type="caution">
    <text evidence="1">The sequence shown here is derived from an EMBL/GenBank/DDBJ whole genome shotgun (WGS) entry which is preliminary data.</text>
</comment>
<organism evidence="1 2">
    <name type="scientific">Brucella tritici</name>
    <dbReference type="NCBI Taxonomy" id="94626"/>
    <lineage>
        <taxon>Bacteria</taxon>
        <taxon>Pseudomonadati</taxon>
        <taxon>Pseudomonadota</taxon>
        <taxon>Alphaproteobacteria</taxon>
        <taxon>Hyphomicrobiales</taxon>
        <taxon>Brucellaceae</taxon>
        <taxon>Brucella/Ochrobactrum group</taxon>
        <taxon>Brucella</taxon>
    </lineage>
</organism>
<dbReference type="EMBL" id="WBVY01000002">
    <property type="protein sequence ID" value="KAB2658060.1"/>
    <property type="molecule type" value="Genomic_DNA"/>
</dbReference>
<evidence type="ECO:0000313" key="1">
    <source>
        <dbReference type="EMBL" id="KAB2658060.1"/>
    </source>
</evidence>
<sequence>MFAETVIGHINLYEQQTRKRSHWREFNSEFYLRLSFRDINSVHDKDGLKRGLSEKIFRCALWNEGEKIISLIEAGMSKERVKGPEDYCDCCSIPLTRDAFSNVIKSIASNSSKQNQDKGRSALEPPAGPYAFDLAIHQREQRRVSVFSLIYGISAHRDALDHWRSEASIMSSLSVRLAQQYYDIDIDHCEFALIDPLLLESQVEEGIWALADLDCLAGRTGVAEKVLNAQKTLRKELIKGLGDIFAETEAEQARLIDEEIAKIAVEALDQMPTSKIQILTPDNVVEPT</sequence>
<reference evidence="1 2" key="1">
    <citation type="submission" date="2019-09" db="EMBL/GenBank/DDBJ databases">
        <title>Taxonomic organization of the family Brucellaceae based on a phylogenomic approach.</title>
        <authorList>
            <person name="Leclercq S."/>
            <person name="Cloeckaert A."/>
            <person name="Zygmunt M.S."/>
        </authorList>
    </citation>
    <scope>NUCLEOTIDE SEQUENCE [LARGE SCALE GENOMIC DNA]</scope>
    <source>
        <strain evidence="1 2">TA93</strain>
    </source>
</reference>
<dbReference type="RefSeq" id="WP_151644627.1">
    <property type="nucleotide sequence ID" value="NZ_WBVY01000002.1"/>
</dbReference>
<accession>A0A7V8B3A0</accession>
<dbReference type="AlphaFoldDB" id="A0A7V8B3A0"/>